<evidence type="ECO:0000313" key="8">
    <source>
        <dbReference type="Proteomes" id="UP000245768"/>
    </source>
</evidence>
<protein>
    <recommendedName>
        <fullName evidence="9">GPI8-GPI-anchor transamidase</fullName>
    </recommendedName>
</protein>
<evidence type="ECO:0000256" key="5">
    <source>
        <dbReference type="PIRSR" id="PIRSR019663-1"/>
    </source>
</evidence>
<dbReference type="GeneID" id="37045022"/>
<evidence type="ECO:0008006" key="9">
    <source>
        <dbReference type="Google" id="ProtNLM"/>
    </source>
</evidence>
<keyword evidence="4 6" id="KW-0732">Signal</keyword>
<comment type="pathway">
    <text evidence="1">Glycolipid biosynthesis; glycosylphosphatidylinositol-anchor biosynthesis.</text>
</comment>
<keyword evidence="8" id="KW-1185">Reference proteome</keyword>
<sequence>MANLIAVAQSIAVALPFLAPSLFVTASQVEEVQRFFQSDRGGQEGGHTNNWAVLVCASKFWFNYRHMANTLGMYRTVKRLGIPDSHIILMLADDAACNTRNKSPGFVWADPGRALDLYGESVEVDYRGYEVSVEGLLRLLTGRVPPHTPRSKRLESDARSNVFLYMTGHGGDEFLKFQDYEEISAFDLADAIEQMWEKRRYHELFFMIDTCQANTMYSKIYSPNVLATGSSHKDQNSYSHHSDDDLGVALSDRFTLEVLNYMESINKTSDATMADLFDSYDPSVIHSDPGVRTDLFKRPIDQVKITDFLGGVAQVELTQDVDLTY</sequence>
<dbReference type="PRINTS" id="PR00776">
    <property type="entry name" value="HEMOGLOBNASE"/>
</dbReference>
<evidence type="ECO:0000256" key="2">
    <source>
        <dbReference type="ARBA" id="ARBA00009941"/>
    </source>
</evidence>
<gene>
    <name evidence="7" type="ORF">FA10DRAFT_271590</name>
</gene>
<dbReference type="AlphaFoldDB" id="A0A316YUC7"/>
<dbReference type="OrthoDB" id="192611at2759"/>
<dbReference type="InParanoid" id="A0A316YUC7"/>
<dbReference type="RefSeq" id="XP_025379582.1">
    <property type="nucleotide sequence ID" value="XM_025523106.1"/>
</dbReference>
<evidence type="ECO:0000256" key="3">
    <source>
        <dbReference type="ARBA" id="ARBA00022502"/>
    </source>
</evidence>
<dbReference type="UniPathway" id="UPA00196"/>
<dbReference type="GO" id="GO:0006508">
    <property type="term" value="P:proteolysis"/>
    <property type="evidence" value="ECO:0007669"/>
    <property type="project" value="InterPro"/>
</dbReference>
<evidence type="ECO:0000256" key="1">
    <source>
        <dbReference type="ARBA" id="ARBA00004687"/>
    </source>
</evidence>
<dbReference type="GO" id="GO:0003923">
    <property type="term" value="F:GPI-anchor transamidase activity"/>
    <property type="evidence" value="ECO:0007669"/>
    <property type="project" value="InterPro"/>
</dbReference>
<dbReference type="GO" id="GO:0006506">
    <property type="term" value="P:GPI anchor biosynthetic process"/>
    <property type="evidence" value="ECO:0007669"/>
    <property type="project" value="UniProtKB-UniPathway"/>
</dbReference>
<keyword evidence="3" id="KW-0337">GPI-anchor biosynthesis</keyword>
<evidence type="ECO:0000256" key="4">
    <source>
        <dbReference type="ARBA" id="ARBA00022729"/>
    </source>
</evidence>
<organism evidence="7 8">
    <name type="scientific">Acaromyces ingoldii</name>
    <dbReference type="NCBI Taxonomy" id="215250"/>
    <lineage>
        <taxon>Eukaryota</taxon>
        <taxon>Fungi</taxon>
        <taxon>Dikarya</taxon>
        <taxon>Basidiomycota</taxon>
        <taxon>Ustilaginomycotina</taxon>
        <taxon>Exobasidiomycetes</taxon>
        <taxon>Exobasidiales</taxon>
        <taxon>Cryptobasidiaceae</taxon>
        <taxon>Acaromyces</taxon>
    </lineage>
</organism>
<comment type="similarity">
    <text evidence="2">Belongs to the peptidase C13 family.</text>
</comment>
<dbReference type="PANTHER" id="PTHR48067:SF1">
    <property type="entry name" value="GPI-ANCHOR TRANSAMIDASE"/>
    <property type="match status" value="1"/>
</dbReference>
<feature type="signal peptide" evidence="6">
    <location>
        <begin position="1"/>
        <end position="26"/>
    </location>
</feature>
<dbReference type="FunFam" id="3.40.50.1460:FF:000016">
    <property type="entry name" value="GPI-anchor transamidase, putative"/>
    <property type="match status" value="1"/>
</dbReference>
<dbReference type="Gene3D" id="3.40.50.1460">
    <property type="match status" value="1"/>
</dbReference>
<dbReference type="GO" id="GO:0042765">
    <property type="term" value="C:GPI-anchor transamidase complex"/>
    <property type="evidence" value="ECO:0007669"/>
    <property type="project" value="InterPro"/>
</dbReference>
<dbReference type="STRING" id="215250.A0A316YUC7"/>
<dbReference type="InterPro" id="IPR001096">
    <property type="entry name" value="Peptidase_C13"/>
</dbReference>
<feature type="chain" id="PRO_5028327928" description="GPI8-GPI-anchor transamidase" evidence="6">
    <location>
        <begin position="27"/>
        <end position="325"/>
    </location>
</feature>
<evidence type="ECO:0000313" key="7">
    <source>
        <dbReference type="EMBL" id="PWN92384.1"/>
    </source>
</evidence>
<feature type="active site" evidence="5">
    <location>
        <position position="169"/>
    </location>
</feature>
<dbReference type="Proteomes" id="UP000245768">
    <property type="component" value="Unassembled WGS sequence"/>
</dbReference>
<dbReference type="FunCoup" id="A0A316YUC7">
    <property type="interactions" value="303"/>
</dbReference>
<accession>A0A316YUC7</accession>
<dbReference type="GO" id="GO:0016255">
    <property type="term" value="P:attachment of GPI anchor to protein"/>
    <property type="evidence" value="ECO:0007669"/>
    <property type="project" value="InterPro"/>
</dbReference>
<name>A0A316YUC7_9BASI</name>
<dbReference type="PANTHER" id="PTHR48067">
    <property type="entry name" value="GPI-ANCHOR TRANSAMIDASE"/>
    <property type="match status" value="1"/>
</dbReference>
<dbReference type="PIRSF" id="PIRSF019663">
    <property type="entry name" value="Legumain"/>
    <property type="match status" value="1"/>
</dbReference>
<evidence type="ECO:0000256" key="6">
    <source>
        <dbReference type="SAM" id="SignalP"/>
    </source>
</evidence>
<dbReference type="Pfam" id="PF01650">
    <property type="entry name" value="Peptidase_C13"/>
    <property type="match status" value="1"/>
</dbReference>
<reference evidence="7 8" key="1">
    <citation type="journal article" date="2018" name="Mol. Biol. Evol.">
        <title>Broad Genomic Sampling Reveals a Smut Pathogenic Ancestry of the Fungal Clade Ustilaginomycotina.</title>
        <authorList>
            <person name="Kijpornyongpan T."/>
            <person name="Mondo S.J."/>
            <person name="Barry K."/>
            <person name="Sandor L."/>
            <person name="Lee J."/>
            <person name="Lipzen A."/>
            <person name="Pangilinan J."/>
            <person name="LaButti K."/>
            <person name="Hainaut M."/>
            <person name="Henrissat B."/>
            <person name="Grigoriev I.V."/>
            <person name="Spatafora J.W."/>
            <person name="Aime M.C."/>
        </authorList>
    </citation>
    <scope>NUCLEOTIDE SEQUENCE [LARGE SCALE GENOMIC DNA]</scope>
    <source>
        <strain evidence="7 8">MCA 4198</strain>
    </source>
</reference>
<proteinExistence type="inferred from homology"/>
<feature type="active site" description="Nucleophile" evidence="5">
    <location>
        <position position="211"/>
    </location>
</feature>
<dbReference type="InterPro" id="IPR028361">
    <property type="entry name" value="GPI_transamidase"/>
</dbReference>
<dbReference type="EMBL" id="KZ819635">
    <property type="protein sequence ID" value="PWN92384.1"/>
    <property type="molecule type" value="Genomic_DNA"/>
</dbReference>
<dbReference type="PIRSF" id="PIRSF500138">
    <property type="entry name" value="GPI8"/>
    <property type="match status" value="1"/>
</dbReference>